<accession>A4TVK7</accession>
<feature type="region of interest" description="Disordered" evidence="1">
    <location>
        <begin position="45"/>
        <end position="70"/>
    </location>
</feature>
<dbReference type="RefSeq" id="WP_024079591.1">
    <property type="nucleotide sequence ID" value="NZ_CP027527.1"/>
</dbReference>
<dbReference type="AlphaFoldDB" id="A4TVK7"/>
<reference evidence="2" key="1">
    <citation type="journal article" date="2007" name="J. Bacteriol.">
        <title>Comparative genome analysis of four magnetotactic bacteria reveals a complex set of group-specific genes implicated in magnetosome biomineralization and function.</title>
        <authorList>
            <person name="Richter M."/>
            <person name="Kube M."/>
            <person name="Bazylinski D.A."/>
            <person name="Lombardot T."/>
            <person name="Gloeckner F.O."/>
            <person name="Reinhardt R."/>
            <person name="Schueler D."/>
        </authorList>
    </citation>
    <scope>NUCLEOTIDE SEQUENCE</scope>
    <source>
        <strain evidence="2">MSR-1</strain>
    </source>
</reference>
<organism evidence="2">
    <name type="scientific">Magnetospirillum gryphiswaldense</name>
    <dbReference type="NCBI Taxonomy" id="55518"/>
    <lineage>
        <taxon>Bacteria</taxon>
        <taxon>Pseudomonadati</taxon>
        <taxon>Pseudomonadota</taxon>
        <taxon>Alphaproteobacteria</taxon>
        <taxon>Rhodospirillales</taxon>
        <taxon>Rhodospirillaceae</taxon>
        <taxon>Magnetospirillum</taxon>
    </lineage>
</organism>
<sequence length="95" mass="9970">MQAVSAHAPPSLLQRTDRADNHDTRKQESASQSIFASYAFGPMDLQKASGEQDKKDNAVSGIGLGKNPLSASSLSFVTTVQDVGTSDDSGSSLKQ</sequence>
<feature type="region of interest" description="Disordered" evidence="1">
    <location>
        <begin position="1"/>
        <end position="33"/>
    </location>
</feature>
<dbReference type="EMBL" id="CU459003">
    <property type="protein sequence ID" value="CAM74664.1"/>
    <property type="molecule type" value="Genomic_DNA"/>
</dbReference>
<evidence type="ECO:0000313" key="2">
    <source>
        <dbReference type="EMBL" id="CAM74664.1"/>
    </source>
</evidence>
<proteinExistence type="predicted"/>
<feature type="compositionally biased region" description="Basic and acidic residues" evidence="1">
    <location>
        <begin position="15"/>
        <end position="28"/>
    </location>
</feature>
<evidence type="ECO:0000256" key="1">
    <source>
        <dbReference type="SAM" id="MobiDB-lite"/>
    </source>
</evidence>
<gene>
    <name evidence="2" type="ORF">MGR_0876</name>
</gene>
<protein>
    <submittedName>
        <fullName evidence="2">Uncharacterized protein</fullName>
    </submittedName>
</protein>
<name>A4TVK7_9PROT</name>